<name>A0ABV4DYY9_9CLOT</name>
<dbReference type="InterPro" id="IPR010254">
    <property type="entry name" value="B12-dep_deHydtase_bsu"/>
</dbReference>
<keyword evidence="2" id="KW-1185">Reference proteome</keyword>
<evidence type="ECO:0000313" key="2">
    <source>
        <dbReference type="Proteomes" id="UP001565220"/>
    </source>
</evidence>
<protein>
    <submittedName>
        <fullName evidence="1">Glycerol dehydratase reactivase beta/small subunit family protein</fullName>
    </submittedName>
</protein>
<sequence length="150" mass="17108">MIGNVNKNRPSVNVCTDNPAESLLKEILAGLEEEGIPYKLEDMSFTLDNMVKIAYEASEESRMGIAIAIKNNRIVLHYNKLKENHPLMDIRLDYNEKNKAREIGCNAARLYKIMPFKSFEDNGEEDMRNQVKSAVISVLKDFNLNNLNIS</sequence>
<dbReference type="Pfam" id="PF02288">
    <property type="entry name" value="Dehydratase_MU"/>
    <property type="match status" value="1"/>
</dbReference>
<gene>
    <name evidence="1" type="ORF">AB8S09_10795</name>
</gene>
<organism evidence="1 2">
    <name type="scientific">Clostridium lapidicellarium</name>
    <dbReference type="NCBI Taxonomy" id="3240931"/>
    <lineage>
        <taxon>Bacteria</taxon>
        <taxon>Bacillati</taxon>
        <taxon>Bacillota</taxon>
        <taxon>Clostridia</taxon>
        <taxon>Eubacteriales</taxon>
        <taxon>Clostridiaceae</taxon>
        <taxon>Clostridium</taxon>
    </lineage>
</organism>
<dbReference type="RefSeq" id="WP_294183073.1">
    <property type="nucleotide sequence ID" value="NZ_JBGFFE010000015.1"/>
</dbReference>
<dbReference type="Proteomes" id="UP001565220">
    <property type="component" value="Unassembled WGS sequence"/>
</dbReference>
<dbReference type="InterPro" id="IPR003208">
    <property type="entry name" value="Dehydtase/Dehydtase_re"/>
</dbReference>
<proteinExistence type="predicted"/>
<dbReference type="Gene3D" id="3.40.50.10150">
    <property type="entry name" value="B12-dependent dehydatase associated subunit"/>
    <property type="match status" value="1"/>
</dbReference>
<dbReference type="SUPFAM" id="SSF52968">
    <property type="entry name" value="B12-dependent dehydatase associated subunit"/>
    <property type="match status" value="1"/>
</dbReference>
<accession>A0ABV4DYY9</accession>
<comment type="caution">
    <text evidence="1">The sequence shown here is derived from an EMBL/GenBank/DDBJ whole genome shotgun (WGS) entry which is preliminary data.</text>
</comment>
<reference evidence="1 2" key="1">
    <citation type="submission" date="2024-08" db="EMBL/GenBank/DDBJ databases">
        <title>Clostridium lapicellarii sp. nov., and Clostridium renhuaiense sp. nov., two species isolated from the mud in a fermentation cellar used for producing sauce-flavour Chinese liquors.</title>
        <authorList>
            <person name="Yang F."/>
            <person name="Wang H."/>
            <person name="Chen L.Q."/>
            <person name="Zhou N."/>
            <person name="Lu J.J."/>
            <person name="Pu X.X."/>
            <person name="Wan B."/>
            <person name="Wang L."/>
            <person name="Liu S.J."/>
        </authorList>
    </citation>
    <scope>NUCLEOTIDE SEQUENCE [LARGE SCALE GENOMIC DNA]</scope>
    <source>
        <strain evidence="1 2">MT-113</strain>
    </source>
</reference>
<dbReference type="EMBL" id="JBGFFE010000015">
    <property type="protein sequence ID" value="MEY8764122.1"/>
    <property type="molecule type" value="Genomic_DNA"/>
</dbReference>
<evidence type="ECO:0000313" key="1">
    <source>
        <dbReference type="EMBL" id="MEY8764122.1"/>
    </source>
</evidence>